<protein>
    <submittedName>
        <fullName evidence="1">Phage baseplate assembly protein gpV</fullName>
    </submittedName>
</protein>
<organism evidence="1 2">
    <name type="scientific">Spirosoma utsteinense</name>
    <dbReference type="NCBI Taxonomy" id="2585773"/>
    <lineage>
        <taxon>Bacteria</taxon>
        <taxon>Pseudomonadati</taxon>
        <taxon>Bacteroidota</taxon>
        <taxon>Cytophagia</taxon>
        <taxon>Cytophagales</taxon>
        <taxon>Cytophagaceae</taxon>
        <taxon>Spirosoma</taxon>
    </lineage>
</organism>
<name>A0ABR6WA67_9BACT</name>
<dbReference type="RefSeq" id="WP_186739330.1">
    <property type="nucleotide sequence ID" value="NZ_VFIA01000027.1"/>
</dbReference>
<evidence type="ECO:0000313" key="1">
    <source>
        <dbReference type="EMBL" id="MBC3793456.1"/>
    </source>
</evidence>
<dbReference type="EMBL" id="VFIA01000027">
    <property type="protein sequence ID" value="MBC3793456.1"/>
    <property type="molecule type" value="Genomic_DNA"/>
</dbReference>
<gene>
    <name evidence="1" type="ORF">FH603_3975</name>
</gene>
<comment type="caution">
    <text evidence="1">The sequence shown here is derived from an EMBL/GenBank/DDBJ whole genome shotgun (WGS) entry which is preliminary data.</text>
</comment>
<sequence>MVAIVAVVLIASMANVQVQDGKMKKKADVVAAKTEVTIDKADMKMNK</sequence>
<accession>A0ABR6WA67</accession>
<evidence type="ECO:0000313" key="2">
    <source>
        <dbReference type="Proteomes" id="UP000700732"/>
    </source>
</evidence>
<reference evidence="1 2" key="1">
    <citation type="submission" date="2019-06" db="EMBL/GenBank/DDBJ databases">
        <title>Spirosoma utsteinense sp. nov. isolated from Antarctic ice-free soils.</title>
        <authorList>
            <person name="Tahon G."/>
        </authorList>
    </citation>
    <scope>NUCLEOTIDE SEQUENCE [LARGE SCALE GENOMIC DNA]</scope>
    <source>
        <strain evidence="1 2">LMG 31447</strain>
    </source>
</reference>
<proteinExistence type="predicted"/>
<keyword evidence="2" id="KW-1185">Reference proteome</keyword>
<dbReference type="Proteomes" id="UP000700732">
    <property type="component" value="Unassembled WGS sequence"/>
</dbReference>